<evidence type="ECO:0000313" key="3">
    <source>
        <dbReference type="Proteomes" id="UP000765509"/>
    </source>
</evidence>
<comment type="caution">
    <text evidence="2">The sequence shown here is derived from an EMBL/GenBank/DDBJ whole genome shotgun (WGS) entry which is preliminary data.</text>
</comment>
<dbReference type="Proteomes" id="UP000765509">
    <property type="component" value="Unassembled WGS sequence"/>
</dbReference>
<reference evidence="2" key="1">
    <citation type="submission" date="2021-03" db="EMBL/GenBank/DDBJ databases">
        <title>Draft genome sequence of rust myrtle Austropuccinia psidii MF-1, a brazilian biotype.</title>
        <authorList>
            <person name="Quecine M.C."/>
            <person name="Pachon D.M.R."/>
            <person name="Bonatelli M.L."/>
            <person name="Correr F.H."/>
            <person name="Franceschini L.M."/>
            <person name="Leite T.F."/>
            <person name="Margarido G.R.A."/>
            <person name="Almeida C.A."/>
            <person name="Ferrarezi J.A."/>
            <person name="Labate C.A."/>
        </authorList>
    </citation>
    <scope>NUCLEOTIDE SEQUENCE</scope>
    <source>
        <strain evidence="2">MF-1</strain>
    </source>
</reference>
<accession>A0A9Q3C2I5</accession>
<evidence type="ECO:0000256" key="1">
    <source>
        <dbReference type="SAM" id="MobiDB-lite"/>
    </source>
</evidence>
<protein>
    <submittedName>
        <fullName evidence="2">Uncharacterized protein</fullName>
    </submittedName>
</protein>
<gene>
    <name evidence="2" type="ORF">O181_015657</name>
</gene>
<dbReference type="EMBL" id="AVOT02004286">
    <property type="protein sequence ID" value="MBW0475942.1"/>
    <property type="molecule type" value="Genomic_DNA"/>
</dbReference>
<feature type="region of interest" description="Disordered" evidence="1">
    <location>
        <begin position="1"/>
        <end position="25"/>
    </location>
</feature>
<evidence type="ECO:0000313" key="2">
    <source>
        <dbReference type="EMBL" id="MBW0475942.1"/>
    </source>
</evidence>
<dbReference type="AlphaFoldDB" id="A0A9Q3C2I5"/>
<keyword evidence="3" id="KW-1185">Reference proteome</keyword>
<name>A0A9Q3C2I5_9BASI</name>
<sequence>MFLAEGPDGTSLRAKSGIGGAQSGSADMYSRMKTKIEALDEPVQNRQPVAEQARLWIDSNKLSTAWAWACEGCDLIHCCIISYPVDPLMSSLGKILLSGPEFFGPGLSRIVFRICWLAVEGHPGPWLRGDLREDVPCRHQSFHVDLLFGHGTDCAPSDECSLLRIVLSDIDVIKRRALRTGVWCSTPMEAVNSSWAGAGFRSPQLFPSSTPLDRSFPSTSELSQYTLFPSEPPQINRPQALMSSSASRYRVAWILDLGRCGLGSHWNFSLESEIASFASLNLKSLVQNSCDSNSKQSNSRVVFSATTNSFKLLIISSCGFNAVPHLKALNGRRSHHSRSV</sequence>
<organism evidence="2 3">
    <name type="scientific">Austropuccinia psidii MF-1</name>
    <dbReference type="NCBI Taxonomy" id="1389203"/>
    <lineage>
        <taxon>Eukaryota</taxon>
        <taxon>Fungi</taxon>
        <taxon>Dikarya</taxon>
        <taxon>Basidiomycota</taxon>
        <taxon>Pucciniomycotina</taxon>
        <taxon>Pucciniomycetes</taxon>
        <taxon>Pucciniales</taxon>
        <taxon>Sphaerophragmiaceae</taxon>
        <taxon>Austropuccinia</taxon>
    </lineage>
</organism>
<proteinExistence type="predicted"/>